<gene>
    <name evidence="12" type="ORF">HPB52_024134</name>
</gene>
<dbReference type="InterPro" id="IPR045349">
    <property type="entry name" value="SLC41A1-3"/>
</dbReference>
<keyword evidence="3" id="KW-0813">Transport</keyword>
<dbReference type="FunFam" id="1.10.357.20:FF:000001">
    <property type="entry name" value="Solute carrier family 41 member 2"/>
    <property type="match status" value="1"/>
</dbReference>
<dbReference type="GO" id="GO:0005886">
    <property type="term" value="C:plasma membrane"/>
    <property type="evidence" value="ECO:0007669"/>
    <property type="project" value="TreeGrafter"/>
</dbReference>
<comment type="similarity">
    <text evidence="2">Belongs to the SLC41A transporter family.</text>
</comment>
<evidence type="ECO:0000313" key="12">
    <source>
        <dbReference type="EMBL" id="KAH7973326.1"/>
    </source>
</evidence>
<dbReference type="GO" id="GO:0008324">
    <property type="term" value="F:monoatomic cation transmembrane transporter activity"/>
    <property type="evidence" value="ECO:0007669"/>
    <property type="project" value="InterPro"/>
</dbReference>
<dbReference type="Pfam" id="PF01769">
    <property type="entry name" value="MgtE"/>
    <property type="match status" value="2"/>
</dbReference>
<evidence type="ECO:0000256" key="6">
    <source>
        <dbReference type="ARBA" id="ARBA00022989"/>
    </source>
</evidence>
<protein>
    <recommendedName>
        <fullName evidence="11">SLC41A/MgtE integral membrane domain-containing protein</fullName>
    </recommendedName>
</protein>
<keyword evidence="13" id="KW-1185">Reference proteome</keyword>
<evidence type="ECO:0000259" key="11">
    <source>
        <dbReference type="Pfam" id="PF01769"/>
    </source>
</evidence>
<evidence type="ECO:0000256" key="7">
    <source>
        <dbReference type="ARBA" id="ARBA00023065"/>
    </source>
</evidence>
<feature type="transmembrane region" description="Helical" evidence="10">
    <location>
        <begin position="532"/>
        <end position="557"/>
    </location>
</feature>
<feature type="transmembrane region" description="Helical" evidence="10">
    <location>
        <begin position="265"/>
        <end position="293"/>
    </location>
</feature>
<dbReference type="InterPro" id="IPR006667">
    <property type="entry name" value="SLC41_membr_dom"/>
</dbReference>
<evidence type="ECO:0000256" key="5">
    <source>
        <dbReference type="ARBA" id="ARBA00022842"/>
    </source>
</evidence>
<evidence type="ECO:0000256" key="2">
    <source>
        <dbReference type="ARBA" id="ARBA00009749"/>
    </source>
</evidence>
<dbReference type="InterPro" id="IPR036739">
    <property type="entry name" value="SLC41_membr_dom_sf"/>
</dbReference>
<dbReference type="VEuPathDB" id="VectorBase:RSAN_047422"/>
<keyword evidence="8 10" id="KW-0472">Membrane</keyword>
<dbReference type="PANTHER" id="PTHR16228">
    <property type="entry name" value="DIVALENT CATION TRANSPORTER SOLUTE CARRIER FAMILY 41"/>
    <property type="match status" value="1"/>
</dbReference>
<name>A0A9D4QBL6_RHISA</name>
<keyword evidence="4 10" id="KW-0812">Transmembrane</keyword>
<organism evidence="12 13">
    <name type="scientific">Rhipicephalus sanguineus</name>
    <name type="common">Brown dog tick</name>
    <name type="synonym">Ixodes sanguineus</name>
    <dbReference type="NCBI Taxonomy" id="34632"/>
    <lineage>
        <taxon>Eukaryota</taxon>
        <taxon>Metazoa</taxon>
        <taxon>Ecdysozoa</taxon>
        <taxon>Arthropoda</taxon>
        <taxon>Chelicerata</taxon>
        <taxon>Arachnida</taxon>
        <taxon>Acari</taxon>
        <taxon>Parasitiformes</taxon>
        <taxon>Ixodida</taxon>
        <taxon>Ixodoidea</taxon>
        <taxon>Ixodidae</taxon>
        <taxon>Rhipicephalinae</taxon>
        <taxon>Rhipicephalus</taxon>
        <taxon>Rhipicephalus</taxon>
    </lineage>
</organism>
<feature type="transmembrane region" description="Helical" evidence="10">
    <location>
        <begin position="191"/>
        <end position="213"/>
    </location>
</feature>
<evidence type="ECO:0000256" key="9">
    <source>
        <dbReference type="SAM" id="MobiDB-lite"/>
    </source>
</evidence>
<comment type="subcellular location">
    <subcellularLocation>
        <location evidence="1">Membrane</location>
        <topology evidence="1">Multi-pass membrane protein</topology>
    </subcellularLocation>
</comment>
<reference evidence="12" key="2">
    <citation type="submission" date="2021-09" db="EMBL/GenBank/DDBJ databases">
        <authorList>
            <person name="Jia N."/>
            <person name="Wang J."/>
            <person name="Shi W."/>
            <person name="Du L."/>
            <person name="Sun Y."/>
            <person name="Zhan W."/>
            <person name="Jiang J."/>
            <person name="Wang Q."/>
            <person name="Zhang B."/>
            <person name="Ji P."/>
            <person name="Sakyi L.B."/>
            <person name="Cui X."/>
            <person name="Yuan T."/>
            <person name="Jiang B."/>
            <person name="Yang W."/>
            <person name="Lam T.T.-Y."/>
            <person name="Chang Q."/>
            <person name="Ding S."/>
            <person name="Wang X."/>
            <person name="Zhu J."/>
            <person name="Ruan X."/>
            <person name="Zhao L."/>
            <person name="Wei J."/>
            <person name="Que T."/>
            <person name="Du C."/>
            <person name="Cheng J."/>
            <person name="Dai P."/>
            <person name="Han X."/>
            <person name="Huang E."/>
            <person name="Gao Y."/>
            <person name="Liu J."/>
            <person name="Shao H."/>
            <person name="Ye R."/>
            <person name="Li L."/>
            <person name="Wei W."/>
            <person name="Wang X."/>
            <person name="Wang C."/>
            <person name="Huo Q."/>
            <person name="Li W."/>
            <person name="Guo W."/>
            <person name="Chen H."/>
            <person name="Chen S."/>
            <person name="Zhou L."/>
            <person name="Zhou L."/>
            <person name="Ni X."/>
            <person name="Tian J."/>
            <person name="Zhou Y."/>
            <person name="Sheng Y."/>
            <person name="Liu T."/>
            <person name="Pan Y."/>
            <person name="Xia L."/>
            <person name="Li J."/>
            <person name="Zhao F."/>
            <person name="Cao W."/>
        </authorList>
    </citation>
    <scope>NUCLEOTIDE SEQUENCE</scope>
    <source>
        <strain evidence="12">Rsan-2018</strain>
        <tissue evidence="12">Larvae</tissue>
    </source>
</reference>
<feature type="domain" description="SLC41A/MgtE integral membrane" evidence="11">
    <location>
        <begin position="444"/>
        <end position="586"/>
    </location>
</feature>
<feature type="region of interest" description="Disordered" evidence="9">
    <location>
        <begin position="159"/>
        <end position="180"/>
    </location>
</feature>
<dbReference type="Proteomes" id="UP000821837">
    <property type="component" value="Chromosome 11"/>
</dbReference>
<dbReference type="OMA" id="CFWSQWK"/>
<proteinExistence type="inferred from homology"/>
<keyword evidence="6 10" id="KW-1133">Transmembrane helix</keyword>
<feature type="domain" description="SLC41A/MgtE integral membrane" evidence="11">
    <location>
        <begin position="232"/>
        <end position="365"/>
    </location>
</feature>
<keyword evidence="7" id="KW-0406">Ion transport</keyword>
<feature type="transmembrane region" description="Helical" evidence="10">
    <location>
        <begin position="346"/>
        <end position="367"/>
    </location>
</feature>
<evidence type="ECO:0000256" key="4">
    <source>
        <dbReference type="ARBA" id="ARBA00022692"/>
    </source>
</evidence>
<dbReference type="AlphaFoldDB" id="A0A9D4QBL6"/>
<evidence type="ECO:0000256" key="1">
    <source>
        <dbReference type="ARBA" id="ARBA00004141"/>
    </source>
</evidence>
<dbReference type="Gene3D" id="1.10.357.20">
    <property type="entry name" value="SLC41 divalent cation transporters, integral membrane domain"/>
    <property type="match status" value="2"/>
</dbReference>
<dbReference type="EMBL" id="JABSTV010001247">
    <property type="protein sequence ID" value="KAH7973326.1"/>
    <property type="molecule type" value="Genomic_DNA"/>
</dbReference>
<feature type="region of interest" description="Disordered" evidence="9">
    <location>
        <begin position="1"/>
        <end position="43"/>
    </location>
</feature>
<sequence>MTNEHGEIVRDPNSKQSTNVGDAVSNVTYGSANRTRVSPNGAHRNGFCNEAYEASDSSEDLSNVVDSTSTKGFVPSSVAERARPAIQRSLTVVETTMLRPPRVPQRLRTVSAGLHPEYDATRRRNSRRLRFCPRGSLYDVIQDLPVRPIIGDAEEGNVGATIREESSPVPPNKPMPEETKDEDVAETPTEILVQVFVPFMLAGLGMVAAGVLLNKAKDLDAFKQIPELMVMVPPLLGLKGNLEMTLACRMSTLANLGNAASRSALLSIAAGNLALIQCQAIVAGLVAALLAVIKSLATEGYLDWSHVLTLFTSAALTAELASIVLASVMILVIVLCQRLRMNPDNVATPVAASLGDVITLALLAGFATLLHVPLRNHQWASGLLLGAVVLLAPVWAFLAYRNTYTREVLSQGWLPVLFAIVVSSGGGYILEIASTRYKGLAAYQPVINGVGGNLVAVQASRISTYLHLTTERPSLPPGESRCVGPIAVFFGSCLHARTARLLLLLLVPGQLIFVAVIDSVEGDGEAFHGPFVALYVAAAFIQVCILLYVARVLVYALWSRGTDPDNAAIPFLTALGDLLGGGLLALVYWILDLISPSRPL</sequence>
<feature type="transmembrane region" description="Helical" evidence="10">
    <location>
        <begin position="379"/>
        <end position="400"/>
    </location>
</feature>
<feature type="transmembrane region" description="Helical" evidence="10">
    <location>
        <begin position="501"/>
        <end position="520"/>
    </location>
</feature>
<dbReference type="SUPFAM" id="SSF161093">
    <property type="entry name" value="MgtE membrane domain-like"/>
    <property type="match status" value="2"/>
</dbReference>
<reference evidence="12" key="1">
    <citation type="journal article" date="2020" name="Cell">
        <title>Large-Scale Comparative Analyses of Tick Genomes Elucidate Their Genetic Diversity and Vector Capacities.</title>
        <authorList>
            <consortium name="Tick Genome and Microbiome Consortium (TIGMIC)"/>
            <person name="Jia N."/>
            <person name="Wang J."/>
            <person name="Shi W."/>
            <person name="Du L."/>
            <person name="Sun Y."/>
            <person name="Zhan W."/>
            <person name="Jiang J.F."/>
            <person name="Wang Q."/>
            <person name="Zhang B."/>
            <person name="Ji P."/>
            <person name="Bell-Sakyi L."/>
            <person name="Cui X.M."/>
            <person name="Yuan T.T."/>
            <person name="Jiang B.G."/>
            <person name="Yang W.F."/>
            <person name="Lam T.T."/>
            <person name="Chang Q.C."/>
            <person name="Ding S.J."/>
            <person name="Wang X.J."/>
            <person name="Zhu J.G."/>
            <person name="Ruan X.D."/>
            <person name="Zhao L."/>
            <person name="Wei J.T."/>
            <person name="Ye R.Z."/>
            <person name="Que T.C."/>
            <person name="Du C.H."/>
            <person name="Zhou Y.H."/>
            <person name="Cheng J.X."/>
            <person name="Dai P.F."/>
            <person name="Guo W.B."/>
            <person name="Han X.H."/>
            <person name="Huang E.J."/>
            <person name="Li L.F."/>
            <person name="Wei W."/>
            <person name="Gao Y.C."/>
            <person name="Liu J.Z."/>
            <person name="Shao H.Z."/>
            <person name="Wang X."/>
            <person name="Wang C.C."/>
            <person name="Yang T.C."/>
            <person name="Huo Q.B."/>
            <person name="Li W."/>
            <person name="Chen H.Y."/>
            <person name="Chen S.E."/>
            <person name="Zhou L.G."/>
            <person name="Ni X.B."/>
            <person name="Tian J.H."/>
            <person name="Sheng Y."/>
            <person name="Liu T."/>
            <person name="Pan Y.S."/>
            <person name="Xia L.Y."/>
            <person name="Li J."/>
            <person name="Zhao F."/>
            <person name="Cao W.C."/>
        </authorList>
    </citation>
    <scope>NUCLEOTIDE SEQUENCE</scope>
    <source>
        <strain evidence="12">Rsan-2018</strain>
    </source>
</reference>
<feature type="transmembrane region" description="Helical" evidence="10">
    <location>
        <begin position="569"/>
        <end position="591"/>
    </location>
</feature>
<feature type="compositionally biased region" description="Polar residues" evidence="9">
    <location>
        <begin position="14"/>
        <end position="38"/>
    </location>
</feature>
<dbReference type="OrthoDB" id="5791097at2759"/>
<evidence type="ECO:0000256" key="3">
    <source>
        <dbReference type="ARBA" id="ARBA00022448"/>
    </source>
</evidence>
<evidence type="ECO:0000256" key="8">
    <source>
        <dbReference type="ARBA" id="ARBA00023136"/>
    </source>
</evidence>
<accession>A0A9D4QBL6</accession>
<evidence type="ECO:0000256" key="10">
    <source>
        <dbReference type="SAM" id="Phobius"/>
    </source>
</evidence>
<comment type="caution">
    <text evidence="12">The sequence shown here is derived from an EMBL/GenBank/DDBJ whole genome shotgun (WGS) entry which is preliminary data.</text>
</comment>
<dbReference type="PANTHER" id="PTHR16228:SF7">
    <property type="entry name" value="SLC41A_MGTE INTEGRAL MEMBRANE DOMAIN-CONTAINING PROTEIN"/>
    <property type="match status" value="1"/>
</dbReference>
<feature type="transmembrane region" description="Helical" evidence="10">
    <location>
        <begin position="313"/>
        <end position="334"/>
    </location>
</feature>
<evidence type="ECO:0000313" key="13">
    <source>
        <dbReference type="Proteomes" id="UP000821837"/>
    </source>
</evidence>
<feature type="transmembrane region" description="Helical" evidence="10">
    <location>
        <begin position="412"/>
        <end position="430"/>
    </location>
</feature>
<keyword evidence="5" id="KW-0460">Magnesium</keyword>
<feature type="compositionally biased region" description="Basic and acidic residues" evidence="9">
    <location>
        <begin position="1"/>
        <end position="13"/>
    </location>
</feature>